<evidence type="ECO:0000256" key="4">
    <source>
        <dbReference type="ARBA" id="ARBA00022630"/>
    </source>
</evidence>
<keyword evidence="5 20" id="KW-0812">Transmembrane</keyword>
<comment type="similarity">
    <text evidence="3 18 19">Belongs to the FMO family.</text>
</comment>
<dbReference type="GO" id="GO:0005789">
    <property type="term" value="C:endoplasmic reticulum membrane"/>
    <property type="evidence" value="ECO:0007669"/>
    <property type="project" value="UniProtKB-SubCell"/>
</dbReference>
<dbReference type="PANTHER" id="PTHR23023">
    <property type="entry name" value="DIMETHYLANILINE MONOOXYGENASE"/>
    <property type="match status" value="1"/>
</dbReference>
<dbReference type="EMBL" id="GG666570">
    <property type="protein sequence ID" value="EEN53865.1"/>
    <property type="molecule type" value="Genomic_DNA"/>
</dbReference>
<dbReference type="EC" id="1.-.-.-" evidence="19"/>
<protein>
    <recommendedName>
        <fullName evidence="19">Flavin-containing monooxygenase</fullName>
        <ecNumber evidence="19">1.-.-.-</ecNumber>
    </recommendedName>
</protein>
<organism>
    <name type="scientific">Branchiostoma floridae</name>
    <name type="common">Florida lancelet</name>
    <name type="synonym">Amphioxus</name>
    <dbReference type="NCBI Taxonomy" id="7739"/>
    <lineage>
        <taxon>Eukaryota</taxon>
        <taxon>Metazoa</taxon>
        <taxon>Chordata</taxon>
        <taxon>Cephalochordata</taxon>
        <taxon>Leptocardii</taxon>
        <taxon>Amphioxiformes</taxon>
        <taxon>Branchiostomatidae</taxon>
        <taxon>Branchiostoma</taxon>
    </lineage>
</organism>
<proteinExistence type="inferred from homology"/>
<name>C3Z0W1_BRAFL</name>
<accession>C3Z0W1</accession>
<feature type="transmembrane region" description="Helical" evidence="20">
    <location>
        <begin position="512"/>
        <end position="531"/>
    </location>
</feature>
<dbReference type="PRINTS" id="PR00370">
    <property type="entry name" value="FMOXYGENASE"/>
</dbReference>
<dbReference type="Gene3D" id="3.50.50.60">
    <property type="entry name" value="FAD/NAD(P)-binding domain"/>
    <property type="match status" value="1"/>
</dbReference>
<dbReference type="InterPro" id="IPR020946">
    <property type="entry name" value="Flavin_mOase-like"/>
</dbReference>
<dbReference type="STRING" id="7739.C3Z0W1"/>
<evidence type="ECO:0000256" key="18">
    <source>
        <dbReference type="PIRNR" id="PIRNR000332"/>
    </source>
</evidence>
<dbReference type="InterPro" id="IPR036188">
    <property type="entry name" value="FAD/NAD-bd_sf"/>
</dbReference>
<dbReference type="InterPro" id="IPR050346">
    <property type="entry name" value="FMO-like"/>
</dbReference>
<keyword evidence="10 18" id="KW-0560">Oxidoreductase</keyword>
<evidence type="ECO:0000256" key="10">
    <source>
        <dbReference type="ARBA" id="ARBA00023002"/>
    </source>
</evidence>
<evidence type="ECO:0000256" key="3">
    <source>
        <dbReference type="ARBA" id="ARBA00009183"/>
    </source>
</evidence>
<keyword evidence="11 18" id="KW-0503">Monooxygenase</keyword>
<keyword evidence="12 18" id="KW-0472">Membrane</keyword>
<evidence type="ECO:0000256" key="8">
    <source>
        <dbReference type="ARBA" id="ARBA00022857"/>
    </source>
</evidence>
<evidence type="ECO:0000256" key="2">
    <source>
        <dbReference type="ARBA" id="ARBA00004389"/>
    </source>
</evidence>
<dbReference type="Pfam" id="PF00743">
    <property type="entry name" value="FMO-like"/>
    <property type="match status" value="1"/>
</dbReference>
<dbReference type="InParanoid" id="C3Z0W1"/>
<dbReference type="GO" id="GO:0050661">
    <property type="term" value="F:NADP binding"/>
    <property type="evidence" value="ECO:0007669"/>
    <property type="project" value="InterPro"/>
</dbReference>
<dbReference type="InterPro" id="IPR000960">
    <property type="entry name" value="Flavin_mOase"/>
</dbReference>
<comment type="catalytic activity">
    <reaction evidence="15">
        <text>hypotaurine + NADPH + O2 + H(+) = taurine + NADP(+) + H2O</text>
        <dbReference type="Rhea" id="RHEA:69819"/>
        <dbReference type="ChEBI" id="CHEBI:15377"/>
        <dbReference type="ChEBI" id="CHEBI:15378"/>
        <dbReference type="ChEBI" id="CHEBI:15379"/>
        <dbReference type="ChEBI" id="CHEBI:57783"/>
        <dbReference type="ChEBI" id="CHEBI:57853"/>
        <dbReference type="ChEBI" id="CHEBI:58349"/>
        <dbReference type="ChEBI" id="CHEBI:507393"/>
        <dbReference type="EC" id="1.14.13.8"/>
    </reaction>
    <physiologicalReaction direction="left-to-right" evidence="15">
        <dbReference type="Rhea" id="RHEA:69820"/>
    </physiologicalReaction>
</comment>
<dbReference type="InterPro" id="IPR002253">
    <property type="entry name" value="Flavin_mOase_1"/>
</dbReference>
<evidence type="ECO:0000256" key="19">
    <source>
        <dbReference type="RuleBase" id="RU361177"/>
    </source>
</evidence>
<comment type="cofactor">
    <cofactor evidence="1 18 19">
        <name>FAD</name>
        <dbReference type="ChEBI" id="CHEBI:57692"/>
    </cofactor>
</comment>
<keyword evidence="8 18" id="KW-0521">NADP</keyword>
<keyword evidence="4 18" id="KW-0285">Flavoprotein</keyword>
<evidence type="ECO:0000256" key="16">
    <source>
        <dbReference type="ARBA" id="ARBA00048088"/>
    </source>
</evidence>
<dbReference type="GO" id="GO:0047822">
    <property type="term" value="F:hypotaurine monooxygenase activity"/>
    <property type="evidence" value="ECO:0007669"/>
    <property type="project" value="RHEA"/>
</dbReference>
<comment type="catalytic activity">
    <reaction evidence="16">
        <text>trimethylamine + NADPH + O2 = trimethylamine N-oxide + NADP(+) + H2O</text>
        <dbReference type="Rhea" id="RHEA:31979"/>
        <dbReference type="ChEBI" id="CHEBI:15377"/>
        <dbReference type="ChEBI" id="CHEBI:15379"/>
        <dbReference type="ChEBI" id="CHEBI:15724"/>
        <dbReference type="ChEBI" id="CHEBI:57783"/>
        <dbReference type="ChEBI" id="CHEBI:58349"/>
        <dbReference type="ChEBI" id="CHEBI:58389"/>
        <dbReference type="EC" id="1.14.13.148"/>
    </reaction>
    <physiologicalReaction direction="left-to-right" evidence="16">
        <dbReference type="Rhea" id="RHEA:31980"/>
    </physiologicalReaction>
</comment>
<keyword evidence="9 20" id="KW-1133">Transmembrane helix</keyword>
<dbReference type="PIRSF" id="PIRSF000332">
    <property type="entry name" value="FMO"/>
    <property type="match status" value="1"/>
</dbReference>
<comment type="function">
    <text evidence="13">Broad spectrum monooxygenase that catalyzes the oxygenation of a wide variety of nitrogen- and sulfur-containing compounds including xenobiotics. Catalyzes the S-oxygenation of hypotaurine to produce taurine, an organic osmolyte involved in cell volume regulation as well as a variety of cytoprotective and developmental processes. In vitro, catalyzes the N-oxygenation of trimethylamine (TMA) to produce trimethylamine N-oxide (TMAO) and could therefore participate to the detoxification of this compound that is generated by the action of gut microbiota from dietary precursors such as choline, choline containing compounds, betaine or L-carnitine.</text>
</comment>
<dbReference type="FunFam" id="3.50.50.60:FF:000159">
    <property type="entry name" value="Dimethylaniline monooxygenase [N-oxide-forming]"/>
    <property type="match status" value="1"/>
</dbReference>
<dbReference type="GO" id="GO:0050660">
    <property type="term" value="F:flavin adenine dinucleotide binding"/>
    <property type="evidence" value="ECO:0007669"/>
    <property type="project" value="InterPro"/>
</dbReference>
<dbReference type="AlphaFoldDB" id="C3Z0W1"/>
<dbReference type="GO" id="GO:0004499">
    <property type="term" value="F:N,N-dimethylaniline monooxygenase activity"/>
    <property type="evidence" value="ECO:0007669"/>
    <property type="project" value="UniProtKB-UniRule"/>
</dbReference>
<comment type="catalytic activity">
    <reaction evidence="17">
        <text>N,N-dimethylaniline + NADPH + O2 + H(+) = N,N-dimethylaniline N-oxide + NADP(+) + H2O</text>
        <dbReference type="Rhea" id="RHEA:24468"/>
        <dbReference type="ChEBI" id="CHEBI:15377"/>
        <dbReference type="ChEBI" id="CHEBI:15378"/>
        <dbReference type="ChEBI" id="CHEBI:15379"/>
        <dbReference type="ChEBI" id="CHEBI:16269"/>
        <dbReference type="ChEBI" id="CHEBI:17735"/>
        <dbReference type="ChEBI" id="CHEBI:57783"/>
        <dbReference type="ChEBI" id="CHEBI:58349"/>
        <dbReference type="EC" id="1.14.13.8"/>
    </reaction>
    <physiologicalReaction direction="left-to-right" evidence="17">
        <dbReference type="Rhea" id="RHEA:24469"/>
    </physiologicalReaction>
</comment>
<evidence type="ECO:0000256" key="7">
    <source>
        <dbReference type="ARBA" id="ARBA00022827"/>
    </source>
</evidence>
<dbReference type="GO" id="GO:0034899">
    <property type="term" value="F:trimethylamine monooxygenase activity"/>
    <property type="evidence" value="ECO:0007669"/>
    <property type="project" value="UniProtKB-EC"/>
</dbReference>
<dbReference type="PRINTS" id="PR01121">
    <property type="entry name" value="FMOXYGENASE1"/>
</dbReference>
<evidence type="ECO:0000256" key="14">
    <source>
        <dbReference type="ARBA" id="ARBA00047338"/>
    </source>
</evidence>
<keyword evidence="7 18" id="KW-0274">FAD</keyword>
<evidence type="ECO:0000256" key="13">
    <source>
        <dbReference type="ARBA" id="ARBA00045957"/>
    </source>
</evidence>
<gene>
    <name evidence="21" type="ORF">BRAFLDRAFT_247633</name>
</gene>
<evidence type="ECO:0000256" key="5">
    <source>
        <dbReference type="ARBA" id="ARBA00022692"/>
    </source>
</evidence>
<evidence type="ECO:0000256" key="12">
    <source>
        <dbReference type="ARBA" id="ARBA00023136"/>
    </source>
</evidence>
<evidence type="ECO:0000313" key="21">
    <source>
        <dbReference type="EMBL" id="EEN53865.1"/>
    </source>
</evidence>
<evidence type="ECO:0000256" key="1">
    <source>
        <dbReference type="ARBA" id="ARBA00001974"/>
    </source>
</evidence>
<evidence type="ECO:0000256" key="20">
    <source>
        <dbReference type="SAM" id="Phobius"/>
    </source>
</evidence>
<keyword evidence="6 18" id="KW-0256">Endoplasmic reticulum</keyword>
<evidence type="ECO:0000256" key="6">
    <source>
        <dbReference type="ARBA" id="ARBA00022824"/>
    </source>
</evidence>
<comment type="subcellular location">
    <subcellularLocation>
        <location evidence="2">Endoplasmic reticulum membrane</location>
        <topology evidence="2">Single-pass membrane protein</topology>
    </subcellularLocation>
</comment>
<comment type="catalytic activity">
    <reaction evidence="14">
        <text>hypotaurine + NADH + O2 + H(+) = taurine + NAD(+) + H2O</text>
        <dbReference type="Rhea" id="RHEA:74111"/>
        <dbReference type="ChEBI" id="CHEBI:15377"/>
        <dbReference type="ChEBI" id="CHEBI:15378"/>
        <dbReference type="ChEBI" id="CHEBI:15379"/>
        <dbReference type="ChEBI" id="CHEBI:57540"/>
        <dbReference type="ChEBI" id="CHEBI:57853"/>
        <dbReference type="ChEBI" id="CHEBI:57945"/>
        <dbReference type="ChEBI" id="CHEBI:507393"/>
        <dbReference type="EC" id="1.14.13.8"/>
    </reaction>
    <physiologicalReaction direction="left-to-right" evidence="14">
        <dbReference type="Rhea" id="RHEA:74112"/>
    </physiologicalReaction>
</comment>
<evidence type="ECO:0000256" key="15">
    <source>
        <dbReference type="ARBA" id="ARBA00048041"/>
    </source>
</evidence>
<reference evidence="21" key="1">
    <citation type="journal article" date="2008" name="Nature">
        <title>The amphioxus genome and the evolution of the chordate karyotype.</title>
        <authorList>
            <consortium name="US DOE Joint Genome Institute (JGI-PGF)"/>
            <person name="Putnam N.H."/>
            <person name="Butts T."/>
            <person name="Ferrier D.E.K."/>
            <person name="Furlong R.F."/>
            <person name="Hellsten U."/>
            <person name="Kawashima T."/>
            <person name="Robinson-Rechavi M."/>
            <person name="Shoguchi E."/>
            <person name="Terry A."/>
            <person name="Yu J.-K."/>
            <person name="Benito-Gutierrez E.L."/>
            <person name="Dubchak I."/>
            <person name="Garcia-Fernandez J."/>
            <person name="Gibson-Brown J.J."/>
            <person name="Grigoriev I.V."/>
            <person name="Horton A.C."/>
            <person name="de Jong P.J."/>
            <person name="Jurka J."/>
            <person name="Kapitonov V.V."/>
            <person name="Kohara Y."/>
            <person name="Kuroki Y."/>
            <person name="Lindquist E."/>
            <person name="Lucas S."/>
            <person name="Osoegawa K."/>
            <person name="Pennacchio L.A."/>
            <person name="Salamov A.A."/>
            <person name="Satou Y."/>
            <person name="Sauka-Spengler T."/>
            <person name="Schmutz J."/>
            <person name="Shin-I T."/>
            <person name="Toyoda A."/>
            <person name="Bronner-Fraser M."/>
            <person name="Fujiyama A."/>
            <person name="Holland L.Z."/>
            <person name="Holland P.W.H."/>
            <person name="Satoh N."/>
            <person name="Rokhsar D.S."/>
        </authorList>
    </citation>
    <scope>NUCLEOTIDE SEQUENCE [LARGE SCALE GENOMIC DNA]</scope>
    <source>
        <strain evidence="21">S238N-H82</strain>
        <tissue evidence="21">Testes</tissue>
    </source>
</reference>
<sequence length="533" mass="60014">MERKRVAIIGAGVSGLAAVKACLEEGLEPTCFEQSEEIGGLWHYTDDGRQKQGASMYKSLISNVSREMSCFSDFPFDKHTPPYPSHTQFHQYLQQYCNRFDLRKYITFNTQVVKVQRAEGSVEGEWVVHTADAGTDGTESRQHMFHAIMVCSGTYHQPHMPSFAGLENYQGTVTHSQSYRTPDRFRGKTVVVIGAGNSAGDIAAEVGLTASKVYLSMRDGVWIFPRLTRSARPLDLSISRALLNVPEFVTRNYLKMLSRSHINQVNYGLDRTKDPFTHGFMVNDEIAFRLASGKVLAKPDIAEFTRTGVKFVDGSNVDADEVIFATGYDVSFPFLDSDIHPSELHVYQELYKLVFPVHMKKHTLAVIGEIRNRGGASPVVELQARWAAQVFQGITQLPDHHTMLEHVRRDRQYRDSRFGPNKLPVVDLRYTDDIARDIGVKPSFWRLVFRDPSLAFLTYFGPAFPVHYRLEGRHSWSGAAEYAKTALFNTYSATRAGRVQTRSSSQLKVNSLITVLLVCLMVAVLAVIVMIKI</sequence>
<evidence type="ECO:0000256" key="17">
    <source>
        <dbReference type="ARBA" id="ARBA00049443"/>
    </source>
</evidence>
<evidence type="ECO:0000256" key="9">
    <source>
        <dbReference type="ARBA" id="ARBA00022989"/>
    </source>
</evidence>
<dbReference type="SUPFAM" id="SSF51905">
    <property type="entry name" value="FAD/NAD(P)-binding domain"/>
    <property type="match status" value="2"/>
</dbReference>
<evidence type="ECO:0000256" key="11">
    <source>
        <dbReference type="ARBA" id="ARBA00023033"/>
    </source>
</evidence>
<dbReference type="eggNOG" id="KOG1399">
    <property type="taxonomic scope" value="Eukaryota"/>
</dbReference>